<dbReference type="EC" id="2.2.1.7" evidence="11"/>
<dbReference type="CDD" id="cd07033">
    <property type="entry name" value="TPP_PYR_DXS_TK_like"/>
    <property type="match status" value="1"/>
</dbReference>
<dbReference type="FunFam" id="3.40.50.970:FF:000005">
    <property type="entry name" value="1-deoxy-D-xylulose-5-phosphate synthase"/>
    <property type="match status" value="1"/>
</dbReference>
<dbReference type="Gene3D" id="3.40.50.970">
    <property type="match status" value="2"/>
</dbReference>
<dbReference type="SMART" id="SM00861">
    <property type="entry name" value="Transket_pyr"/>
    <property type="match status" value="1"/>
</dbReference>
<dbReference type="InterPro" id="IPR033248">
    <property type="entry name" value="Transketolase_C"/>
</dbReference>
<dbReference type="RefSeq" id="WP_072893414.1">
    <property type="nucleotide sequence ID" value="NZ_FQWZ01000001.1"/>
</dbReference>
<dbReference type="InterPro" id="IPR005477">
    <property type="entry name" value="Dxylulose-5-P_synthase"/>
</dbReference>
<dbReference type="Pfam" id="PF02780">
    <property type="entry name" value="Transketolase_C"/>
    <property type="match status" value="1"/>
</dbReference>
<dbReference type="InterPro" id="IPR009014">
    <property type="entry name" value="Transketo_C/PFOR_II"/>
</dbReference>
<organism evidence="13 14">
    <name type="scientific">Hydrocarboniphaga daqingensis</name>
    <dbReference type="NCBI Taxonomy" id="490188"/>
    <lineage>
        <taxon>Bacteria</taxon>
        <taxon>Pseudomonadati</taxon>
        <taxon>Pseudomonadota</taxon>
        <taxon>Gammaproteobacteria</taxon>
        <taxon>Nevskiales</taxon>
        <taxon>Nevskiaceae</taxon>
        <taxon>Hydrocarboniphaga</taxon>
    </lineage>
</organism>
<evidence type="ECO:0000313" key="13">
    <source>
        <dbReference type="EMBL" id="SHG50809.1"/>
    </source>
</evidence>
<keyword evidence="7 11" id="KW-0784">Thiamine biosynthesis</keyword>
<feature type="binding site" evidence="11">
    <location>
        <position position="359"/>
    </location>
    <ligand>
        <name>thiamine diphosphate</name>
        <dbReference type="ChEBI" id="CHEBI:58937"/>
    </ligand>
</feature>
<evidence type="ECO:0000256" key="6">
    <source>
        <dbReference type="ARBA" id="ARBA00022842"/>
    </source>
</evidence>
<evidence type="ECO:0000256" key="11">
    <source>
        <dbReference type="HAMAP-Rule" id="MF_00315"/>
    </source>
</evidence>
<comment type="catalytic activity">
    <reaction evidence="11">
        <text>D-glyceraldehyde 3-phosphate + pyruvate + H(+) = 1-deoxy-D-xylulose 5-phosphate + CO2</text>
        <dbReference type="Rhea" id="RHEA:12605"/>
        <dbReference type="ChEBI" id="CHEBI:15361"/>
        <dbReference type="ChEBI" id="CHEBI:15378"/>
        <dbReference type="ChEBI" id="CHEBI:16526"/>
        <dbReference type="ChEBI" id="CHEBI:57792"/>
        <dbReference type="ChEBI" id="CHEBI:59776"/>
        <dbReference type="EC" id="2.2.1.7"/>
    </reaction>
</comment>
<dbReference type="STRING" id="490188.SAMN04488068_0497"/>
<dbReference type="NCBIfam" id="TIGR00204">
    <property type="entry name" value="dxs"/>
    <property type="match status" value="1"/>
</dbReference>
<evidence type="ECO:0000256" key="4">
    <source>
        <dbReference type="ARBA" id="ARBA00022679"/>
    </source>
</evidence>
<dbReference type="GO" id="GO:0008661">
    <property type="term" value="F:1-deoxy-D-xylulose-5-phosphate synthase activity"/>
    <property type="evidence" value="ECO:0007669"/>
    <property type="project" value="UniProtKB-UniRule"/>
</dbReference>
<comment type="pathway">
    <text evidence="1 11">Metabolic intermediate biosynthesis; 1-deoxy-D-xylulose 5-phosphate biosynthesis; 1-deoxy-D-xylulose 5-phosphate from D-glyceraldehyde 3-phosphate and pyruvate: step 1/1.</text>
</comment>
<dbReference type="GO" id="GO:0019288">
    <property type="term" value="P:isopentenyl diphosphate biosynthetic process, methylerythritol 4-phosphate pathway"/>
    <property type="evidence" value="ECO:0007669"/>
    <property type="project" value="TreeGrafter"/>
</dbReference>
<dbReference type="FunFam" id="3.40.50.920:FF:000002">
    <property type="entry name" value="1-deoxy-D-xylulose-5-phosphate synthase"/>
    <property type="match status" value="1"/>
</dbReference>
<dbReference type="PROSITE" id="PS00801">
    <property type="entry name" value="TRANSKETOLASE_1"/>
    <property type="match status" value="1"/>
</dbReference>
<feature type="binding site" evidence="11">
    <location>
        <position position="180"/>
    </location>
    <ligand>
        <name>thiamine diphosphate</name>
        <dbReference type="ChEBI" id="CHEBI:58937"/>
    </ligand>
</feature>
<dbReference type="GO" id="GO:0000287">
    <property type="term" value="F:magnesium ion binding"/>
    <property type="evidence" value="ECO:0007669"/>
    <property type="project" value="UniProtKB-UniRule"/>
</dbReference>
<comment type="cofactor">
    <cofactor evidence="11">
        <name>thiamine diphosphate</name>
        <dbReference type="ChEBI" id="CHEBI:58937"/>
    </cofactor>
    <text evidence="11">Binds 1 thiamine pyrophosphate per subunit.</text>
</comment>
<evidence type="ECO:0000259" key="12">
    <source>
        <dbReference type="SMART" id="SM00861"/>
    </source>
</evidence>
<feature type="domain" description="Transketolase-like pyrimidine-binding" evidence="12">
    <location>
        <begin position="308"/>
        <end position="472"/>
    </location>
</feature>
<dbReference type="HAMAP" id="MF_00315">
    <property type="entry name" value="DXP_synth"/>
    <property type="match status" value="1"/>
</dbReference>
<dbReference type="Pfam" id="PF02779">
    <property type="entry name" value="Transket_pyr"/>
    <property type="match status" value="1"/>
</dbReference>
<comment type="function">
    <text evidence="10 11">Catalyzes the acyloin condensation reaction between C atoms 2 and 3 of pyruvate and glyceraldehyde 3-phosphate to yield 1-deoxy-D-xylulose-5-phosphate (DXP).</text>
</comment>
<dbReference type="CDD" id="cd02007">
    <property type="entry name" value="TPP_DXS"/>
    <property type="match status" value="1"/>
</dbReference>
<evidence type="ECO:0000256" key="3">
    <source>
        <dbReference type="ARBA" id="ARBA00011738"/>
    </source>
</evidence>
<keyword evidence="6 11" id="KW-0460">Magnesium</keyword>
<proteinExistence type="inferred from homology"/>
<evidence type="ECO:0000256" key="10">
    <source>
        <dbReference type="ARBA" id="ARBA00055605"/>
    </source>
</evidence>
<dbReference type="Gene3D" id="3.40.50.920">
    <property type="match status" value="1"/>
</dbReference>
<keyword evidence="4 11" id="KW-0808">Transferase</keyword>
<dbReference type="Pfam" id="PF13292">
    <property type="entry name" value="DXP_synthase_N"/>
    <property type="match status" value="1"/>
</dbReference>
<dbReference type="AlphaFoldDB" id="A0A1M5KEA7"/>
<dbReference type="InterPro" id="IPR029061">
    <property type="entry name" value="THDP-binding"/>
</dbReference>
<keyword evidence="8 11" id="KW-0786">Thiamine pyrophosphate</keyword>
<dbReference type="GO" id="GO:0016114">
    <property type="term" value="P:terpenoid biosynthetic process"/>
    <property type="evidence" value="ECO:0007669"/>
    <property type="project" value="UniProtKB-UniRule"/>
</dbReference>
<evidence type="ECO:0000256" key="9">
    <source>
        <dbReference type="ARBA" id="ARBA00023229"/>
    </source>
</evidence>
<dbReference type="OrthoDB" id="9803371at2"/>
<keyword evidence="14" id="KW-1185">Reference proteome</keyword>
<evidence type="ECO:0000256" key="7">
    <source>
        <dbReference type="ARBA" id="ARBA00022977"/>
    </source>
</evidence>
<feature type="binding site" evidence="11">
    <location>
        <position position="180"/>
    </location>
    <ligand>
        <name>Mg(2+)</name>
        <dbReference type="ChEBI" id="CHEBI:18420"/>
    </ligand>
</feature>
<dbReference type="SUPFAM" id="SSF52518">
    <property type="entry name" value="Thiamin diphosphate-binding fold (THDP-binding)"/>
    <property type="match status" value="2"/>
</dbReference>
<dbReference type="InterPro" id="IPR049557">
    <property type="entry name" value="Transketolase_CS"/>
</dbReference>
<feature type="binding site" evidence="11">
    <location>
        <begin position="120"/>
        <end position="122"/>
    </location>
    <ligand>
        <name>thiamine diphosphate</name>
        <dbReference type="ChEBI" id="CHEBI:58937"/>
    </ligand>
</feature>
<dbReference type="Proteomes" id="UP000199758">
    <property type="component" value="Unassembled WGS sequence"/>
</dbReference>
<evidence type="ECO:0000256" key="5">
    <source>
        <dbReference type="ARBA" id="ARBA00022723"/>
    </source>
</evidence>
<dbReference type="NCBIfam" id="NF003933">
    <property type="entry name" value="PRK05444.2-2"/>
    <property type="match status" value="1"/>
</dbReference>
<feature type="binding site" evidence="11">
    <location>
        <position position="151"/>
    </location>
    <ligand>
        <name>Mg(2+)</name>
        <dbReference type="ChEBI" id="CHEBI:18420"/>
    </ligand>
</feature>
<gene>
    <name evidence="11" type="primary">dxs</name>
    <name evidence="13" type="ORF">SAMN04488068_0497</name>
</gene>
<evidence type="ECO:0000256" key="8">
    <source>
        <dbReference type="ARBA" id="ARBA00023052"/>
    </source>
</evidence>
<dbReference type="PROSITE" id="PS00802">
    <property type="entry name" value="TRANSKETOLASE_2"/>
    <property type="match status" value="1"/>
</dbReference>
<dbReference type="GO" id="GO:0030976">
    <property type="term" value="F:thiamine pyrophosphate binding"/>
    <property type="evidence" value="ECO:0007669"/>
    <property type="project" value="UniProtKB-UniRule"/>
</dbReference>
<keyword evidence="9 11" id="KW-0414">Isoprene biosynthesis</keyword>
<sequence length="627" mass="67771">MTDIPGYSLLGGVNTPSDLRNLRSEDLPHLAVELRRFLIETLGRIGGHFAANLGTVELTLALHRCLNTPDDRIVWDVGHQAYPHKIITGRRAGLETIRKLGGLAPFNHRAESEYDAFGVGHSSTSISAAAGMAAAFRVQQRKRRAVAVIGDGGMTGGMAFEALNHAGHAGLDMLVVYNDNDMSISENVGGLRDHSARLVQKLGLVAPHLVRLPQDGEEAVETHLDNPGALFRTFGFTYHGPVDGHDLDALTQILDAIKDARGPQLLHVITTKGKGFEPAEADPIKYHGVTQFDPVTGAFPAKKAAGAPTYTQVFGDWLCEAAERDPRVVAITPAMREGSGLVDYARRFPQRYYDVGIAEQHAVTFAAGLACEGLKPVCAIYSTFLQRGYDQLIHDVAIQNLPVLFAIDRGGLVGADGATHHGAFDLSYLRCIPNLVVMAPSDENECRRMFATGMALNGPSAVRYPRGNGLGLAIEPEYKPLPIGRGRIVRDARGRRRPRVALLAFGCMVQPALSAADILDAVVADMRFVKPIDAELVLELANENDLLVTLEDNARMGGAGSAVNEVLVAQHHKVQVLNLGLPDAFIEHGTREELLTQCGLDVAGILRSVQKRLRARDLDINESARKA</sequence>
<dbReference type="SUPFAM" id="SSF52922">
    <property type="entry name" value="TK C-terminal domain-like"/>
    <property type="match status" value="1"/>
</dbReference>
<feature type="binding site" evidence="11">
    <location>
        <begin position="152"/>
        <end position="153"/>
    </location>
    <ligand>
        <name>thiamine diphosphate</name>
        <dbReference type="ChEBI" id="CHEBI:58937"/>
    </ligand>
</feature>
<protein>
    <recommendedName>
        <fullName evidence="11">1-deoxy-D-xylulose-5-phosphate synthase</fullName>
        <ecNumber evidence="11">2.2.1.7</ecNumber>
    </recommendedName>
    <alternativeName>
        <fullName evidence="11">1-deoxyxylulose-5-phosphate synthase</fullName>
        <shortName evidence="11">DXP synthase</shortName>
        <shortName evidence="11">DXPS</shortName>
    </alternativeName>
</protein>
<comment type="cofactor">
    <cofactor evidence="11">
        <name>Mg(2+)</name>
        <dbReference type="ChEBI" id="CHEBI:18420"/>
    </cofactor>
    <text evidence="11">Binds 1 Mg(2+) ion per subunit.</text>
</comment>
<feature type="binding site" evidence="11">
    <location>
        <position position="276"/>
    </location>
    <ligand>
        <name>thiamine diphosphate</name>
        <dbReference type="ChEBI" id="CHEBI:58937"/>
    </ligand>
</feature>
<dbReference type="PANTHER" id="PTHR43322:SF5">
    <property type="entry name" value="1-DEOXY-D-XYLULOSE-5-PHOSPHATE SYNTHASE, CHLOROPLASTIC"/>
    <property type="match status" value="1"/>
</dbReference>
<evidence type="ECO:0000313" key="14">
    <source>
        <dbReference type="Proteomes" id="UP000199758"/>
    </source>
</evidence>
<reference evidence="13 14" key="1">
    <citation type="submission" date="2016-11" db="EMBL/GenBank/DDBJ databases">
        <authorList>
            <person name="Jaros S."/>
            <person name="Januszkiewicz K."/>
            <person name="Wedrychowicz H."/>
        </authorList>
    </citation>
    <scope>NUCLEOTIDE SEQUENCE [LARGE SCALE GENOMIC DNA]</scope>
    <source>
        <strain evidence="13 14">CGMCC 1.7049</strain>
    </source>
</reference>
<keyword evidence="5 11" id="KW-0479">Metal-binding</keyword>
<comment type="similarity">
    <text evidence="2 11">Belongs to the transketolase family. DXPS subfamily.</text>
</comment>
<dbReference type="GO" id="GO:0005829">
    <property type="term" value="C:cytosol"/>
    <property type="evidence" value="ECO:0007669"/>
    <property type="project" value="TreeGrafter"/>
</dbReference>
<dbReference type="UniPathway" id="UPA00064">
    <property type="reaction ID" value="UER00091"/>
</dbReference>
<evidence type="ECO:0000256" key="2">
    <source>
        <dbReference type="ARBA" id="ARBA00011081"/>
    </source>
</evidence>
<comment type="subunit">
    <text evidence="3 11">Homodimer.</text>
</comment>
<dbReference type="InterPro" id="IPR020826">
    <property type="entry name" value="Transketolase_BS"/>
</dbReference>
<dbReference type="EMBL" id="FQWZ01000001">
    <property type="protein sequence ID" value="SHG50809.1"/>
    <property type="molecule type" value="Genomic_DNA"/>
</dbReference>
<dbReference type="InterPro" id="IPR005475">
    <property type="entry name" value="Transketolase-like_Pyr-bd"/>
</dbReference>
<dbReference type="PANTHER" id="PTHR43322">
    <property type="entry name" value="1-D-DEOXYXYLULOSE 5-PHOSPHATE SYNTHASE-RELATED"/>
    <property type="match status" value="1"/>
</dbReference>
<accession>A0A1M5KEA7</accession>
<dbReference type="GO" id="GO:0009228">
    <property type="term" value="P:thiamine biosynthetic process"/>
    <property type="evidence" value="ECO:0007669"/>
    <property type="project" value="UniProtKB-UniRule"/>
</dbReference>
<name>A0A1M5KEA7_9GAMM</name>
<feature type="binding site" evidence="11">
    <location>
        <position position="79"/>
    </location>
    <ligand>
        <name>thiamine diphosphate</name>
        <dbReference type="ChEBI" id="CHEBI:58937"/>
    </ligand>
</feature>
<evidence type="ECO:0000256" key="1">
    <source>
        <dbReference type="ARBA" id="ARBA00004980"/>
    </source>
</evidence>